<dbReference type="Proteomes" id="UP000887540">
    <property type="component" value="Unplaced"/>
</dbReference>
<evidence type="ECO:0000313" key="3">
    <source>
        <dbReference type="WBParaSite" id="ACRNAN_Path_171.g609.t1"/>
    </source>
</evidence>
<keyword evidence="1" id="KW-0812">Transmembrane</keyword>
<keyword evidence="2" id="KW-1185">Reference proteome</keyword>
<keyword evidence="1" id="KW-0472">Membrane</keyword>
<feature type="transmembrane region" description="Helical" evidence="1">
    <location>
        <begin position="43"/>
        <end position="64"/>
    </location>
</feature>
<organism evidence="2 3">
    <name type="scientific">Acrobeloides nanus</name>
    <dbReference type="NCBI Taxonomy" id="290746"/>
    <lineage>
        <taxon>Eukaryota</taxon>
        <taxon>Metazoa</taxon>
        <taxon>Ecdysozoa</taxon>
        <taxon>Nematoda</taxon>
        <taxon>Chromadorea</taxon>
        <taxon>Rhabditida</taxon>
        <taxon>Tylenchina</taxon>
        <taxon>Cephalobomorpha</taxon>
        <taxon>Cephaloboidea</taxon>
        <taxon>Cephalobidae</taxon>
        <taxon>Acrobeloides</taxon>
    </lineage>
</organism>
<name>A0A914C309_9BILA</name>
<protein>
    <submittedName>
        <fullName evidence="3">Uncharacterized protein</fullName>
    </submittedName>
</protein>
<accession>A0A914C309</accession>
<evidence type="ECO:0000256" key="1">
    <source>
        <dbReference type="SAM" id="Phobius"/>
    </source>
</evidence>
<reference evidence="3" key="1">
    <citation type="submission" date="2022-11" db="UniProtKB">
        <authorList>
            <consortium name="WormBaseParasite"/>
        </authorList>
    </citation>
    <scope>IDENTIFICATION</scope>
</reference>
<keyword evidence="1" id="KW-1133">Transmembrane helix</keyword>
<dbReference type="WBParaSite" id="ACRNAN_Path_171.g609.t1">
    <property type="protein sequence ID" value="ACRNAN_Path_171.g609.t1"/>
    <property type="gene ID" value="ACRNAN_Path_171.g609"/>
</dbReference>
<evidence type="ECO:0000313" key="2">
    <source>
        <dbReference type="Proteomes" id="UP000887540"/>
    </source>
</evidence>
<sequence length="259" mass="29909">MYREDGAYRFKESQNFLLKPSSSIQYTRFRTYIFKREIDPVPILIGLLLGVLLTLCFTAIIGFFHHAQTLEAIESIEEEKNSAIQNLTDNTEISIKVLSKDLSTFSNDLQNLYDSIENHTSPGGELASAKEYLDHIKQIGVKLEECQLVGDELMECKNESRNNFKKYTLSEFEQNIRVVGNYTPEFGKLVEEQINFHTTDDGATRDKGKICMTLREKLKLKYGGYWTCFFSHFSAFSHGGFYMKVTFNDDKDVMIIYKE</sequence>
<proteinExistence type="predicted"/>
<dbReference type="AlphaFoldDB" id="A0A914C309"/>